<name>A0A6A5S7E3_9PLEO</name>
<protein>
    <submittedName>
        <fullName evidence="3">Uncharacterized protein</fullName>
    </submittedName>
</protein>
<accession>A0A6A5S7E3</accession>
<sequence length="518" mass="56594">MSIPRRIILIASSVFLILFIALSLARNIEVRGPPPEIIQVTVAQAARVGEAGDTVAAKALLNETGFDRGDVWHGTSIISGVKAVPTAMTETQEGLIRYTSTPVTSASWDDEGVIGPIPTPTPSAVPAPGPPPAAQIPILALTYSSSGGPKHCRGELLQKTYFQRPIEQWKNGTCINLPSEARCGVFFSSKADNCEAQLFNTADCLKTTQSYVNTVVFMSEERAIGALWSSMWVRCGVDVPEAKILDPSILGGALRKKPGTDALAYETRESSGKRGGRRGPKSRCYWRYLHGKLFLQTEEANLTQKDISLLFVVLVTITAITTIVFIFAILVIIAGALGRHRSWSTNSLWSLSHDEIMAFVANAHKVQLRNTLVDLLLALQSLPASRLLPSKRGNKDLLGDLLSLNPAIYSNNFDTTRIRPLLDAVLDKEPDEVIWDKVYNALTESTPPPRPASSIQQTPWLRSTGSIANSTKYRKYVDEVLKEELGEIYVGIPRFFEAFFGEVAGLGPAARAVFDKCK</sequence>
<keyword evidence="1" id="KW-0472">Membrane</keyword>
<keyword evidence="1" id="KW-1133">Transmembrane helix</keyword>
<organism evidence="3 4">
    <name type="scientific">Clathrospora elynae</name>
    <dbReference type="NCBI Taxonomy" id="706981"/>
    <lineage>
        <taxon>Eukaryota</taxon>
        <taxon>Fungi</taxon>
        <taxon>Dikarya</taxon>
        <taxon>Ascomycota</taxon>
        <taxon>Pezizomycotina</taxon>
        <taxon>Dothideomycetes</taxon>
        <taxon>Pleosporomycetidae</taxon>
        <taxon>Pleosporales</taxon>
        <taxon>Diademaceae</taxon>
        <taxon>Clathrospora</taxon>
    </lineage>
</organism>
<dbReference type="OrthoDB" id="3943581at2759"/>
<feature type="chain" id="PRO_5025474638" evidence="2">
    <location>
        <begin position="26"/>
        <end position="518"/>
    </location>
</feature>
<keyword evidence="2" id="KW-0732">Signal</keyword>
<evidence type="ECO:0000313" key="3">
    <source>
        <dbReference type="EMBL" id="KAF1935424.1"/>
    </source>
</evidence>
<evidence type="ECO:0000256" key="2">
    <source>
        <dbReference type="SAM" id="SignalP"/>
    </source>
</evidence>
<proteinExistence type="predicted"/>
<keyword evidence="1" id="KW-0812">Transmembrane</keyword>
<feature type="transmembrane region" description="Helical" evidence="1">
    <location>
        <begin position="309"/>
        <end position="337"/>
    </location>
</feature>
<gene>
    <name evidence="3" type="ORF">EJ02DRAFT_439253</name>
</gene>
<keyword evidence="4" id="KW-1185">Reference proteome</keyword>
<reference evidence="3" key="1">
    <citation type="journal article" date="2020" name="Stud. Mycol.">
        <title>101 Dothideomycetes genomes: a test case for predicting lifestyles and emergence of pathogens.</title>
        <authorList>
            <person name="Haridas S."/>
            <person name="Albert R."/>
            <person name="Binder M."/>
            <person name="Bloem J."/>
            <person name="Labutti K."/>
            <person name="Salamov A."/>
            <person name="Andreopoulos B."/>
            <person name="Baker S."/>
            <person name="Barry K."/>
            <person name="Bills G."/>
            <person name="Bluhm B."/>
            <person name="Cannon C."/>
            <person name="Castanera R."/>
            <person name="Culley D."/>
            <person name="Daum C."/>
            <person name="Ezra D."/>
            <person name="Gonzalez J."/>
            <person name="Henrissat B."/>
            <person name="Kuo A."/>
            <person name="Liang C."/>
            <person name="Lipzen A."/>
            <person name="Lutzoni F."/>
            <person name="Magnuson J."/>
            <person name="Mondo S."/>
            <person name="Nolan M."/>
            <person name="Ohm R."/>
            <person name="Pangilinan J."/>
            <person name="Park H.-J."/>
            <person name="Ramirez L."/>
            <person name="Alfaro M."/>
            <person name="Sun H."/>
            <person name="Tritt A."/>
            <person name="Yoshinaga Y."/>
            <person name="Zwiers L.-H."/>
            <person name="Turgeon B."/>
            <person name="Goodwin S."/>
            <person name="Spatafora J."/>
            <person name="Crous P."/>
            <person name="Grigoriev I."/>
        </authorList>
    </citation>
    <scope>NUCLEOTIDE SEQUENCE</scope>
    <source>
        <strain evidence="3">CBS 161.51</strain>
    </source>
</reference>
<feature type="signal peptide" evidence="2">
    <location>
        <begin position="1"/>
        <end position="25"/>
    </location>
</feature>
<dbReference type="EMBL" id="ML976272">
    <property type="protein sequence ID" value="KAF1935424.1"/>
    <property type="molecule type" value="Genomic_DNA"/>
</dbReference>
<dbReference type="AlphaFoldDB" id="A0A6A5S7E3"/>
<dbReference type="Proteomes" id="UP000800038">
    <property type="component" value="Unassembled WGS sequence"/>
</dbReference>
<evidence type="ECO:0000256" key="1">
    <source>
        <dbReference type="SAM" id="Phobius"/>
    </source>
</evidence>
<evidence type="ECO:0000313" key="4">
    <source>
        <dbReference type="Proteomes" id="UP000800038"/>
    </source>
</evidence>